<dbReference type="EMBL" id="CYZH01000022">
    <property type="protein sequence ID" value="CUO96599.1"/>
    <property type="molecule type" value="Genomic_DNA"/>
</dbReference>
<gene>
    <name evidence="1" type="ORF">ERS852397_03203</name>
</gene>
<protein>
    <submittedName>
        <fullName evidence="1">Uncharacterized protein</fullName>
    </submittedName>
</protein>
<dbReference type="RefSeq" id="WP_055279625.1">
    <property type="nucleotide sequence ID" value="NZ_CABIXA010000022.1"/>
</dbReference>
<proteinExistence type="predicted"/>
<dbReference type="AlphaFoldDB" id="A0A174JHM9"/>
<evidence type="ECO:0000313" key="1">
    <source>
        <dbReference type="EMBL" id="CUO96599.1"/>
    </source>
</evidence>
<organism evidence="1 2">
    <name type="scientific">Bacteroides finegoldii</name>
    <dbReference type="NCBI Taxonomy" id="338188"/>
    <lineage>
        <taxon>Bacteria</taxon>
        <taxon>Pseudomonadati</taxon>
        <taxon>Bacteroidota</taxon>
        <taxon>Bacteroidia</taxon>
        <taxon>Bacteroidales</taxon>
        <taxon>Bacteroidaceae</taxon>
        <taxon>Bacteroides</taxon>
    </lineage>
</organism>
<reference evidence="1 2" key="1">
    <citation type="submission" date="2015-09" db="EMBL/GenBank/DDBJ databases">
        <authorList>
            <consortium name="Pathogen Informatics"/>
        </authorList>
    </citation>
    <scope>NUCLEOTIDE SEQUENCE [LARGE SCALE GENOMIC DNA]</scope>
    <source>
        <strain evidence="1 2">2789STDY5608840</strain>
    </source>
</reference>
<dbReference type="Proteomes" id="UP000095517">
    <property type="component" value="Unassembled WGS sequence"/>
</dbReference>
<evidence type="ECO:0000313" key="2">
    <source>
        <dbReference type="Proteomes" id="UP000095517"/>
    </source>
</evidence>
<name>A0A174JHM9_9BACE</name>
<sequence>MNAFTFLAENGKFNNSEIMKHAHILKAYRRISLSEALKQAWFLAKRQQKEYREVEEDKKSFKPVFNASKGNVLKAFFADKYTNYDSSWR</sequence>
<accession>A0A174JHM9</accession>